<dbReference type="EMBL" id="JACLYU010000008">
    <property type="protein sequence ID" value="MBM6699797.1"/>
    <property type="molecule type" value="Genomic_DNA"/>
</dbReference>
<proteinExistence type="inferred from homology"/>
<keyword evidence="2" id="KW-0645">Protease</keyword>
<sequence length="245" mass="25276">MLLAGVASCALAVTMLPTATAAPADSGAVASSRSFPKANVAKRNILAESTATEVQQDADWGGIEDLNVPKTKSQAEKDAEAAAARAAQEQEAARQRAEQEAAQRSASARAASRSASRQSIGSGSSAPAVADAPVSGNGAAVVSYAMQFQGVPYVYGGSSPSGFDCSGFTQYVFGHFGISLGRTSEDQRGSGTRVSNPAPGDLMWKPGHVGIYVGNGMMIHATKPGDVVKIGSSSYYSGWEYYRLI</sequence>
<dbReference type="SUPFAM" id="SSF54001">
    <property type="entry name" value="Cysteine proteinases"/>
    <property type="match status" value="1"/>
</dbReference>
<protein>
    <submittedName>
        <fullName evidence="8">C40 family peptidase</fullName>
    </submittedName>
</protein>
<gene>
    <name evidence="8" type="ORF">H7U32_05605</name>
</gene>
<dbReference type="PANTHER" id="PTHR47053:SF1">
    <property type="entry name" value="MUREIN DD-ENDOPEPTIDASE MEPH-RELATED"/>
    <property type="match status" value="1"/>
</dbReference>
<feature type="domain" description="NlpC/P60" evidence="7">
    <location>
        <begin position="135"/>
        <end position="245"/>
    </location>
</feature>
<evidence type="ECO:0000256" key="3">
    <source>
        <dbReference type="ARBA" id="ARBA00022801"/>
    </source>
</evidence>
<evidence type="ECO:0000256" key="1">
    <source>
        <dbReference type="ARBA" id="ARBA00007074"/>
    </source>
</evidence>
<feature type="compositionally biased region" description="Basic and acidic residues" evidence="5">
    <location>
        <begin position="91"/>
        <end position="101"/>
    </location>
</feature>
<keyword evidence="3" id="KW-0378">Hydrolase</keyword>
<reference evidence="8" key="2">
    <citation type="journal article" date="2021" name="Sci. Rep.">
        <title>The distribution of antibiotic resistance genes in chicken gut microbiota commensals.</title>
        <authorList>
            <person name="Juricova H."/>
            <person name="Matiasovicova J."/>
            <person name="Kubasova T."/>
            <person name="Cejkova D."/>
            <person name="Rychlik I."/>
        </authorList>
    </citation>
    <scope>NUCLEOTIDE SEQUENCE</scope>
    <source>
        <strain evidence="8">An836</strain>
    </source>
</reference>
<dbReference type="InterPro" id="IPR038765">
    <property type="entry name" value="Papain-like_cys_pep_sf"/>
</dbReference>
<feature type="chain" id="PRO_5036929699" evidence="6">
    <location>
        <begin position="22"/>
        <end position="245"/>
    </location>
</feature>
<feature type="compositionally biased region" description="Low complexity" evidence="5">
    <location>
        <begin position="102"/>
        <end position="132"/>
    </location>
</feature>
<name>A0A939B8D3_9BIFI</name>
<evidence type="ECO:0000256" key="4">
    <source>
        <dbReference type="ARBA" id="ARBA00022807"/>
    </source>
</evidence>
<organism evidence="8 9">
    <name type="scientific">Bifidobacterium pullorum subsp. saeculare</name>
    <dbReference type="NCBI Taxonomy" id="78257"/>
    <lineage>
        <taxon>Bacteria</taxon>
        <taxon>Bacillati</taxon>
        <taxon>Actinomycetota</taxon>
        <taxon>Actinomycetes</taxon>
        <taxon>Bifidobacteriales</taxon>
        <taxon>Bifidobacteriaceae</taxon>
        <taxon>Bifidobacterium</taxon>
    </lineage>
</organism>
<dbReference type="GO" id="GO:0008234">
    <property type="term" value="F:cysteine-type peptidase activity"/>
    <property type="evidence" value="ECO:0007669"/>
    <property type="project" value="UniProtKB-KW"/>
</dbReference>
<dbReference type="PANTHER" id="PTHR47053">
    <property type="entry name" value="MUREIN DD-ENDOPEPTIDASE MEPH-RELATED"/>
    <property type="match status" value="1"/>
</dbReference>
<keyword evidence="6" id="KW-0732">Signal</keyword>
<dbReference type="InterPro" id="IPR000064">
    <property type="entry name" value="NLP_P60_dom"/>
</dbReference>
<evidence type="ECO:0000256" key="5">
    <source>
        <dbReference type="SAM" id="MobiDB-lite"/>
    </source>
</evidence>
<dbReference type="Pfam" id="PF00877">
    <property type="entry name" value="NLPC_P60"/>
    <property type="match status" value="1"/>
</dbReference>
<comment type="caution">
    <text evidence="8">The sequence shown here is derived from an EMBL/GenBank/DDBJ whole genome shotgun (WGS) entry which is preliminary data.</text>
</comment>
<reference evidence="8" key="1">
    <citation type="submission" date="2020-08" db="EMBL/GenBank/DDBJ databases">
        <authorList>
            <person name="Cejkova D."/>
            <person name="Kubasova T."/>
            <person name="Jahodarova E."/>
            <person name="Rychlik I."/>
        </authorList>
    </citation>
    <scope>NUCLEOTIDE SEQUENCE</scope>
    <source>
        <strain evidence="8">An836</strain>
    </source>
</reference>
<evidence type="ECO:0000313" key="8">
    <source>
        <dbReference type="EMBL" id="MBM6699797.1"/>
    </source>
</evidence>
<dbReference type="AlphaFoldDB" id="A0A939B8D3"/>
<dbReference type="GO" id="GO:0006508">
    <property type="term" value="P:proteolysis"/>
    <property type="evidence" value="ECO:0007669"/>
    <property type="project" value="UniProtKB-KW"/>
</dbReference>
<keyword evidence="9" id="KW-1185">Reference proteome</keyword>
<feature type="signal peptide" evidence="6">
    <location>
        <begin position="1"/>
        <end position="21"/>
    </location>
</feature>
<keyword evidence="4" id="KW-0788">Thiol protease</keyword>
<accession>A0A939B8D3</accession>
<evidence type="ECO:0000259" key="7">
    <source>
        <dbReference type="PROSITE" id="PS51935"/>
    </source>
</evidence>
<dbReference type="InterPro" id="IPR051202">
    <property type="entry name" value="Peptidase_C40"/>
</dbReference>
<feature type="region of interest" description="Disordered" evidence="5">
    <location>
        <begin position="50"/>
        <end position="132"/>
    </location>
</feature>
<evidence type="ECO:0000256" key="2">
    <source>
        <dbReference type="ARBA" id="ARBA00022670"/>
    </source>
</evidence>
<evidence type="ECO:0000313" key="9">
    <source>
        <dbReference type="Proteomes" id="UP000718821"/>
    </source>
</evidence>
<evidence type="ECO:0000256" key="6">
    <source>
        <dbReference type="SAM" id="SignalP"/>
    </source>
</evidence>
<dbReference type="PROSITE" id="PS51935">
    <property type="entry name" value="NLPC_P60"/>
    <property type="match status" value="1"/>
</dbReference>
<dbReference type="Gene3D" id="3.90.1720.10">
    <property type="entry name" value="endopeptidase domain like (from Nostoc punctiforme)"/>
    <property type="match status" value="1"/>
</dbReference>
<comment type="similarity">
    <text evidence="1">Belongs to the peptidase C40 family.</text>
</comment>
<feature type="compositionally biased region" description="Low complexity" evidence="5">
    <location>
        <begin position="81"/>
        <end position="90"/>
    </location>
</feature>
<dbReference type="Proteomes" id="UP000718821">
    <property type="component" value="Unassembled WGS sequence"/>
</dbReference>